<feature type="repeat" description="PPR" evidence="2">
    <location>
        <begin position="96"/>
        <end position="130"/>
    </location>
</feature>
<evidence type="ECO:0000256" key="2">
    <source>
        <dbReference type="PROSITE-ProRule" id="PRU00708"/>
    </source>
</evidence>
<dbReference type="NCBIfam" id="TIGR00756">
    <property type="entry name" value="PPR"/>
    <property type="match status" value="2"/>
</dbReference>
<dbReference type="Pfam" id="PF01535">
    <property type="entry name" value="PPR"/>
    <property type="match status" value="2"/>
</dbReference>
<evidence type="ECO:0008006" key="6">
    <source>
        <dbReference type="Google" id="ProtNLM"/>
    </source>
</evidence>
<evidence type="ECO:0000313" key="4">
    <source>
        <dbReference type="EMBL" id="KAF7850552.1"/>
    </source>
</evidence>
<dbReference type="InterPro" id="IPR046848">
    <property type="entry name" value="E_motif"/>
</dbReference>
<organism evidence="4 5">
    <name type="scientific">Corymbia citriodora subsp. variegata</name>
    <dbReference type="NCBI Taxonomy" id="360336"/>
    <lineage>
        <taxon>Eukaryota</taxon>
        <taxon>Viridiplantae</taxon>
        <taxon>Streptophyta</taxon>
        <taxon>Embryophyta</taxon>
        <taxon>Tracheophyta</taxon>
        <taxon>Spermatophyta</taxon>
        <taxon>Magnoliopsida</taxon>
        <taxon>eudicotyledons</taxon>
        <taxon>Gunneridae</taxon>
        <taxon>Pentapetalae</taxon>
        <taxon>rosids</taxon>
        <taxon>malvids</taxon>
        <taxon>Myrtales</taxon>
        <taxon>Myrtaceae</taxon>
        <taxon>Myrtoideae</taxon>
        <taxon>Eucalypteae</taxon>
        <taxon>Corymbia</taxon>
    </lineage>
</organism>
<evidence type="ECO:0000256" key="3">
    <source>
        <dbReference type="SAM" id="MobiDB-lite"/>
    </source>
</evidence>
<accession>A0A8T0CUW9</accession>
<dbReference type="AlphaFoldDB" id="A0A8T0CUW9"/>
<dbReference type="PROSITE" id="PS51375">
    <property type="entry name" value="PPR"/>
    <property type="match status" value="2"/>
</dbReference>
<gene>
    <name evidence="4" type="ORF">BT93_L5303</name>
</gene>
<dbReference type="Pfam" id="PF13041">
    <property type="entry name" value="PPR_2"/>
    <property type="match status" value="1"/>
</dbReference>
<dbReference type="InterPro" id="IPR046960">
    <property type="entry name" value="PPR_At4g14850-like_plant"/>
</dbReference>
<sequence length="279" mass="31013">MIHAYVECGRNLEAISLIHVIRSIKLKPDEMTMLGLISACRNFGEMCHSIDVESFFNQNDHLHRSIVLQNALIDMFAKCSCMLKAKAVLRNMVRRDIVSWTSIISGHAINGEGKEALAAFQQMVAENVVPNSVTFVTVLSACAHSGLVDEGQRLYDTMRLEYYIEPEIEHCGCMVDMFARAGLLEEAYKFVTNMPVECNAVIWRALINGCRAYGDFDLGVELISRLRDGKSQKDVQDHVASSNIFAEAGRWNDVFKERGSMAAGKAQKTPGKSLVPSST</sequence>
<dbReference type="GO" id="GO:0009451">
    <property type="term" value="P:RNA modification"/>
    <property type="evidence" value="ECO:0007669"/>
    <property type="project" value="InterPro"/>
</dbReference>
<feature type="region of interest" description="Disordered" evidence="3">
    <location>
        <begin position="260"/>
        <end position="279"/>
    </location>
</feature>
<dbReference type="GO" id="GO:0003723">
    <property type="term" value="F:RNA binding"/>
    <property type="evidence" value="ECO:0007669"/>
    <property type="project" value="InterPro"/>
</dbReference>
<evidence type="ECO:0000256" key="1">
    <source>
        <dbReference type="ARBA" id="ARBA00022737"/>
    </source>
</evidence>
<dbReference type="Gramene" id="rna-gnl|WGS:JABURB|Cocit.L5303.1">
    <property type="protein sequence ID" value="cds-KAF7850552.1"/>
    <property type="gene ID" value="gene-BT93_L5303"/>
</dbReference>
<keyword evidence="1" id="KW-0677">Repeat</keyword>
<dbReference type="Proteomes" id="UP000806378">
    <property type="component" value="Unassembled WGS sequence"/>
</dbReference>
<dbReference type="OrthoDB" id="736185at2759"/>
<dbReference type="EMBL" id="MU089604">
    <property type="protein sequence ID" value="KAF7850552.1"/>
    <property type="molecule type" value="Genomic_DNA"/>
</dbReference>
<reference evidence="4" key="1">
    <citation type="submission" date="2020-05" db="EMBL/GenBank/DDBJ databases">
        <title>WGS assembly of Corymbia citriodora subspecies variegata.</title>
        <authorList>
            <person name="Barry K."/>
            <person name="Hundley H."/>
            <person name="Shu S."/>
            <person name="Jenkins J."/>
            <person name="Grimwood J."/>
            <person name="Baten A."/>
        </authorList>
    </citation>
    <scope>NUCLEOTIDE SEQUENCE</scope>
    <source>
        <strain evidence="4">CV2-018</strain>
    </source>
</reference>
<protein>
    <recommendedName>
        <fullName evidence="6">Pentatricopeptide repeat-containing protein</fullName>
    </recommendedName>
</protein>
<comment type="caution">
    <text evidence="4">The sequence shown here is derived from an EMBL/GenBank/DDBJ whole genome shotgun (WGS) entry which is preliminary data.</text>
</comment>
<evidence type="ECO:0000313" key="5">
    <source>
        <dbReference type="Proteomes" id="UP000806378"/>
    </source>
</evidence>
<name>A0A8T0CUW9_CORYI</name>
<dbReference type="FunFam" id="1.25.40.10:FF:000242">
    <property type="entry name" value="Pentatricopeptide repeat-containing protein"/>
    <property type="match status" value="1"/>
</dbReference>
<feature type="repeat" description="PPR" evidence="2">
    <location>
        <begin position="131"/>
        <end position="161"/>
    </location>
</feature>
<keyword evidence="5" id="KW-1185">Reference proteome</keyword>
<dbReference type="Gene3D" id="1.25.40.10">
    <property type="entry name" value="Tetratricopeptide repeat domain"/>
    <property type="match status" value="1"/>
</dbReference>
<dbReference type="InterPro" id="IPR002885">
    <property type="entry name" value="PPR_rpt"/>
</dbReference>
<dbReference type="InterPro" id="IPR011990">
    <property type="entry name" value="TPR-like_helical_dom_sf"/>
</dbReference>
<dbReference type="Pfam" id="PF20431">
    <property type="entry name" value="E_motif"/>
    <property type="match status" value="1"/>
</dbReference>
<proteinExistence type="predicted"/>
<dbReference type="PANTHER" id="PTHR47926">
    <property type="entry name" value="PENTATRICOPEPTIDE REPEAT-CONTAINING PROTEIN"/>
    <property type="match status" value="1"/>
</dbReference>